<reference evidence="2" key="2">
    <citation type="submission" date="2021-02" db="EMBL/GenBank/DDBJ databases">
        <authorList>
            <person name="Kimball J.A."/>
            <person name="Haas M.W."/>
            <person name="Macchietto M."/>
            <person name="Kono T."/>
            <person name="Duquette J."/>
            <person name="Shao M."/>
        </authorList>
    </citation>
    <scope>NUCLEOTIDE SEQUENCE</scope>
    <source>
        <tissue evidence="2">Fresh leaf tissue</tissue>
    </source>
</reference>
<feature type="transmembrane region" description="Helical" evidence="1">
    <location>
        <begin position="30"/>
        <end position="51"/>
    </location>
</feature>
<keyword evidence="1" id="KW-0812">Transmembrane</keyword>
<gene>
    <name evidence="2" type="ORF">GUJ93_ZPchr0013g36199</name>
</gene>
<name>A0A8J6C0U0_ZIZPA</name>
<organism evidence="2 3">
    <name type="scientific">Zizania palustris</name>
    <name type="common">Northern wild rice</name>
    <dbReference type="NCBI Taxonomy" id="103762"/>
    <lineage>
        <taxon>Eukaryota</taxon>
        <taxon>Viridiplantae</taxon>
        <taxon>Streptophyta</taxon>
        <taxon>Embryophyta</taxon>
        <taxon>Tracheophyta</taxon>
        <taxon>Spermatophyta</taxon>
        <taxon>Magnoliopsida</taxon>
        <taxon>Liliopsida</taxon>
        <taxon>Poales</taxon>
        <taxon>Poaceae</taxon>
        <taxon>BOP clade</taxon>
        <taxon>Oryzoideae</taxon>
        <taxon>Oryzeae</taxon>
        <taxon>Zizaniinae</taxon>
        <taxon>Zizania</taxon>
    </lineage>
</organism>
<reference evidence="2" key="1">
    <citation type="journal article" date="2021" name="bioRxiv">
        <title>Whole Genome Assembly and Annotation of Northern Wild Rice, Zizania palustris L., Supports a Whole Genome Duplication in the Zizania Genus.</title>
        <authorList>
            <person name="Haas M."/>
            <person name="Kono T."/>
            <person name="Macchietto M."/>
            <person name="Millas R."/>
            <person name="McGilp L."/>
            <person name="Shao M."/>
            <person name="Duquette J."/>
            <person name="Hirsch C.N."/>
            <person name="Kimball J."/>
        </authorList>
    </citation>
    <scope>NUCLEOTIDE SEQUENCE</scope>
    <source>
        <tissue evidence="2">Fresh leaf tissue</tissue>
    </source>
</reference>
<proteinExistence type="predicted"/>
<dbReference type="EMBL" id="JAAALK010000079">
    <property type="protein sequence ID" value="KAG8099281.1"/>
    <property type="molecule type" value="Genomic_DNA"/>
</dbReference>
<dbReference type="OrthoDB" id="10609267at2759"/>
<feature type="transmembrane region" description="Helical" evidence="1">
    <location>
        <begin position="104"/>
        <end position="126"/>
    </location>
</feature>
<dbReference type="PANTHER" id="PTHR46431">
    <property type="entry name" value="EXPRESSED PROTEIN"/>
    <property type="match status" value="1"/>
</dbReference>
<keyword evidence="3" id="KW-1185">Reference proteome</keyword>
<evidence type="ECO:0000256" key="1">
    <source>
        <dbReference type="SAM" id="Phobius"/>
    </source>
</evidence>
<evidence type="ECO:0000313" key="3">
    <source>
        <dbReference type="Proteomes" id="UP000729402"/>
    </source>
</evidence>
<feature type="transmembrane region" description="Helical" evidence="1">
    <location>
        <begin position="71"/>
        <end position="92"/>
    </location>
</feature>
<dbReference type="Proteomes" id="UP000729402">
    <property type="component" value="Unassembled WGS sequence"/>
</dbReference>
<keyword evidence="1" id="KW-0472">Membrane</keyword>
<dbReference type="PANTHER" id="PTHR46431:SF2">
    <property type="entry name" value="OS07G0634000 PROTEIN"/>
    <property type="match status" value="1"/>
</dbReference>
<dbReference type="AlphaFoldDB" id="A0A8J6C0U0"/>
<comment type="caution">
    <text evidence="2">The sequence shown here is derived from an EMBL/GenBank/DDBJ whole genome shotgun (WGS) entry which is preliminary data.</text>
</comment>
<keyword evidence="1" id="KW-1133">Transmembrane helix</keyword>
<sequence>MPPPPSPAAAPPPPPPDLWLRLRARSSASWMRLVLAGLLLVLIGFAFYKWGLPFVSEKVLLPIMQWEARSFGRPVLALVLIASLALFPVILLPSSPSMWLTGIIFGYGFGMPTCTTLNLNYASLLLPNVYEYTVLNYAVTVTQIKFSPYICGSVVGMVPEAFINIYRPSSTSIVAG</sequence>
<protein>
    <submittedName>
        <fullName evidence="2">Uncharacterized protein</fullName>
    </submittedName>
</protein>
<accession>A0A8J6C0U0</accession>
<evidence type="ECO:0000313" key="2">
    <source>
        <dbReference type="EMBL" id="KAG8099281.1"/>
    </source>
</evidence>